<sequence>MVNPGVEEAGFDGRCVAEGPERGVRLRVIDATGGRPGDNAGVQKRGVVEARVAVSGTFDNT</sequence>
<reference evidence="1 2" key="1">
    <citation type="journal article" date="2018" name="Front. Microbiol.">
        <title>Novel Insights Into Bacterial Dimethylsulfoniopropionate Catabolism in the East China Sea.</title>
        <authorList>
            <person name="Liu J."/>
            <person name="Liu J."/>
            <person name="Zhang S.H."/>
            <person name="Liang J."/>
            <person name="Lin H."/>
            <person name="Song D."/>
            <person name="Yang G.P."/>
            <person name="Todd J.D."/>
            <person name="Zhang X.H."/>
        </authorList>
    </citation>
    <scope>NUCLEOTIDE SEQUENCE [LARGE SCALE GENOMIC DNA]</scope>
    <source>
        <strain evidence="1 2">ZYFD042</strain>
    </source>
</reference>
<dbReference type="AlphaFoldDB" id="A0A3S4LWB9"/>
<protein>
    <submittedName>
        <fullName evidence="1">Uncharacterized protein</fullName>
    </submittedName>
</protein>
<organism evidence="1 2">
    <name type="scientific">Microbacterium enclense</name>
    <dbReference type="NCBI Taxonomy" id="993073"/>
    <lineage>
        <taxon>Bacteria</taxon>
        <taxon>Bacillati</taxon>
        <taxon>Actinomycetota</taxon>
        <taxon>Actinomycetes</taxon>
        <taxon>Micrococcales</taxon>
        <taxon>Microbacteriaceae</taxon>
        <taxon>Microbacterium</taxon>
    </lineage>
</organism>
<name>A0A3S4LWB9_9MICO</name>
<dbReference type="EMBL" id="RBZY01000046">
    <property type="protein sequence ID" value="RWR16973.1"/>
    <property type="molecule type" value="Genomic_DNA"/>
</dbReference>
<gene>
    <name evidence="1" type="ORF">D8Y23_12425</name>
</gene>
<evidence type="ECO:0000313" key="1">
    <source>
        <dbReference type="EMBL" id="RWR16973.1"/>
    </source>
</evidence>
<dbReference type="Proteomes" id="UP000285970">
    <property type="component" value="Unassembled WGS sequence"/>
</dbReference>
<comment type="caution">
    <text evidence="1">The sequence shown here is derived from an EMBL/GenBank/DDBJ whole genome shotgun (WGS) entry which is preliminary data.</text>
</comment>
<evidence type="ECO:0000313" key="2">
    <source>
        <dbReference type="Proteomes" id="UP000285970"/>
    </source>
</evidence>
<proteinExistence type="predicted"/>
<accession>A0A3S4LWB9</accession>